<dbReference type="Proteomes" id="UP001562425">
    <property type="component" value="Unassembled WGS sequence"/>
</dbReference>
<proteinExistence type="predicted"/>
<dbReference type="EMBL" id="JBEHCU010006817">
    <property type="protein sequence ID" value="KAL1396145.1"/>
    <property type="molecule type" value="Genomic_DNA"/>
</dbReference>
<dbReference type="AlphaFoldDB" id="A0ABD1D922"/>
<accession>A0ABD1D922</accession>
<reference evidence="1 2" key="1">
    <citation type="submission" date="2024-05" db="EMBL/GenBank/DDBJ databases">
        <title>Culex pipiens pipiens assembly and annotation.</title>
        <authorList>
            <person name="Alout H."/>
            <person name="Durand T."/>
        </authorList>
    </citation>
    <scope>NUCLEOTIDE SEQUENCE [LARGE SCALE GENOMIC DNA]</scope>
    <source>
        <strain evidence="1">HA-2024</strain>
        <tissue evidence="1">Whole body</tissue>
    </source>
</reference>
<sequence length="80" mass="9168">MVEAGIQPRLRTGQSEHLKPSGVAFLSLVELFYYYHPNRNRKRDECFDRRNAVCPGRSQIANAWCCAKCLSMSVEDFVSL</sequence>
<gene>
    <name evidence="1" type="ORF">pipiens_010717</name>
</gene>
<name>A0ABD1D922_CULPP</name>
<protein>
    <submittedName>
        <fullName evidence="1">Uncharacterized protein</fullName>
    </submittedName>
</protein>
<keyword evidence="2" id="KW-1185">Reference proteome</keyword>
<evidence type="ECO:0000313" key="1">
    <source>
        <dbReference type="EMBL" id="KAL1396145.1"/>
    </source>
</evidence>
<evidence type="ECO:0000313" key="2">
    <source>
        <dbReference type="Proteomes" id="UP001562425"/>
    </source>
</evidence>
<comment type="caution">
    <text evidence="1">The sequence shown here is derived from an EMBL/GenBank/DDBJ whole genome shotgun (WGS) entry which is preliminary data.</text>
</comment>
<organism evidence="1 2">
    <name type="scientific">Culex pipiens pipiens</name>
    <name type="common">Northern house mosquito</name>
    <dbReference type="NCBI Taxonomy" id="38569"/>
    <lineage>
        <taxon>Eukaryota</taxon>
        <taxon>Metazoa</taxon>
        <taxon>Ecdysozoa</taxon>
        <taxon>Arthropoda</taxon>
        <taxon>Hexapoda</taxon>
        <taxon>Insecta</taxon>
        <taxon>Pterygota</taxon>
        <taxon>Neoptera</taxon>
        <taxon>Endopterygota</taxon>
        <taxon>Diptera</taxon>
        <taxon>Nematocera</taxon>
        <taxon>Culicoidea</taxon>
        <taxon>Culicidae</taxon>
        <taxon>Culicinae</taxon>
        <taxon>Culicini</taxon>
        <taxon>Culex</taxon>
        <taxon>Culex</taxon>
    </lineage>
</organism>